<feature type="region of interest" description="Disordered" evidence="1">
    <location>
        <begin position="1"/>
        <end position="48"/>
    </location>
</feature>
<dbReference type="AlphaFoldDB" id="A0A1S8B4X5"/>
<protein>
    <submittedName>
        <fullName evidence="2">Uncharacterized protein</fullName>
    </submittedName>
</protein>
<proteinExistence type="predicted"/>
<organism evidence="2 3">
    <name type="scientific">Diplodia seriata</name>
    <dbReference type="NCBI Taxonomy" id="420778"/>
    <lineage>
        <taxon>Eukaryota</taxon>
        <taxon>Fungi</taxon>
        <taxon>Dikarya</taxon>
        <taxon>Ascomycota</taxon>
        <taxon>Pezizomycotina</taxon>
        <taxon>Dothideomycetes</taxon>
        <taxon>Dothideomycetes incertae sedis</taxon>
        <taxon>Botryosphaeriales</taxon>
        <taxon>Botryosphaeriaceae</taxon>
        <taxon>Diplodia</taxon>
    </lineage>
</organism>
<gene>
    <name evidence="2" type="ORF">BK809_0006728</name>
</gene>
<evidence type="ECO:0000313" key="3">
    <source>
        <dbReference type="Proteomes" id="UP000190776"/>
    </source>
</evidence>
<evidence type="ECO:0000256" key="1">
    <source>
        <dbReference type="SAM" id="MobiDB-lite"/>
    </source>
</evidence>
<dbReference type="EMBL" id="MSZU01000114">
    <property type="protein sequence ID" value="OMP82418.1"/>
    <property type="molecule type" value="Genomic_DNA"/>
</dbReference>
<feature type="compositionally biased region" description="Basic and acidic residues" evidence="1">
    <location>
        <begin position="11"/>
        <end position="21"/>
    </location>
</feature>
<dbReference type="Proteomes" id="UP000190776">
    <property type="component" value="Unassembled WGS sequence"/>
</dbReference>
<accession>A0A1S8B4X5</accession>
<evidence type="ECO:0000313" key="2">
    <source>
        <dbReference type="EMBL" id="OMP82418.1"/>
    </source>
</evidence>
<comment type="caution">
    <text evidence="2">The sequence shown here is derived from an EMBL/GenBank/DDBJ whole genome shotgun (WGS) entry which is preliminary data.</text>
</comment>
<sequence>MAGPDGYQPERPIRVHMARDEELGEEEDDDDRSPNGAMDPEKEILKAPPPAYGLWRCSVPINPDLLYWQRVDGGMHPLRQNPASSSPINANAQPNELLDPFQTPNLGYDDYQQQHQQEGGLHPNREGGEQVPRPPSYVSDDGVRYVVEAAPRPVAPPAHVEDTLSDVHPAYRGGLGIGR</sequence>
<reference evidence="2 3" key="1">
    <citation type="submission" date="2017-01" db="EMBL/GenBank/DDBJ databases">
        <title>Draft genome sequence of Diplodia seriata F98.1, a fungal species involved in grapevine trunk diseases.</title>
        <authorList>
            <person name="Robert-Siegwald G."/>
            <person name="Vallet J."/>
            <person name="Abou-Mansour E."/>
            <person name="Xu J."/>
            <person name="Rey P."/>
            <person name="Bertsch C."/>
            <person name="Rego C."/>
            <person name="Larignon P."/>
            <person name="Fontaine F."/>
            <person name="Lebrun M.-H."/>
        </authorList>
    </citation>
    <scope>NUCLEOTIDE SEQUENCE [LARGE SCALE GENOMIC DNA]</scope>
    <source>
        <strain evidence="2 3">F98.1</strain>
    </source>
</reference>
<name>A0A1S8B4X5_9PEZI</name>
<feature type="compositionally biased region" description="Acidic residues" evidence="1">
    <location>
        <begin position="22"/>
        <end position="31"/>
    </location>
</feature>
<feature type="compositionally biased region" description="Polar residues" evidence="1">
    <location>
        <begin position="81"/>
        <end position="94"/>
    </location>
</feature>
<dbReference type="OrthoDB" id="5417811at2759"/>
<feature type="region of interest" description="Disordered" evidence="1">
    <location>
        <begin position="78"/>
        <end position="141"/>
    </location>
</feature>